<dbReference type="Pfam" id="PF20546">
    <property type="entry name" value="DUF6760"/>
    <property type="match status" value="1"/>
</dbReference>
<proteinExistence type="predicted"/>
<evidence type="ECO:0000313" key="3">
    <source>
        <dbReference type="Proteomes" id="UP000250369"/>
    </source>
</evidence>
<evidence type="ECO:0000313" key="2">
    <source>
        <dbReference type="EMBL" id="RAV11463.1"/>
    </source>
</evidence>
<dbReference type="InterPro" id="IPR046648">
    <property type="entry name" value="DUF6760"/>
</dbReference>
<dbReference type="OrthoDB" id="8481518at2"/>
<reference evidence="2 3" key="1">
    <citation type="journal article" date="2009" name="Int. J. Syst. Evol. Microbiol.">
        <title>Paenibacillus contaminans sp. nov., isolated from a contaminated laboratory plate.</title>
        <authorList>
            <person name="Chou J.H."/>
            <person name="Lee J.H."/>
            <person name="Lin M.C."/>
            <person name="Chang P.S."/>
            <person name="Arun A.B."/>
            <person name="Young C.C."/>
            <person name="Chen W.M."/>
        </authorList>
    </citation>
    <scope>NUCLEOTIDE SEQUENCE [LARGE SCALE GENOMIC DNA]</scope>
    <source>
        <strain evidence="2 3">CKOBP-6</strain>
    </source>
</reference>
<name>A0A329LY73_9BACL</name>
<feature type="domain" description="DUF6760" evidence="1">
    <location>
        <begin position="18"/>
        <end position="63"/>
    </location>
</feature>
<dbReference type="RefSeq" id="WP_113035893.1">
    <property type="nucleotide sequence ID" value="NZ_QMFB01000037.1"/>
</dbReference>
<comment type="caution">
    <text evidence="2">The sequence shown here is derived from an EMBL/GenBank/DDBJ whole genome shotgun (WGS) entry which is preliminary data.</text>
</comment>
<gene>
    <name evidence="2" type="ORF">DQG23_36055</name>
</gene>
<protein>
    <recommendedName>
        <fullName evidence="1">DUF6760 domain-containing protein</fullName>
    </recommendedName>
</protein>
<organism evidence="2 3">
    <name type="scientific">Paenibacillus contaminans</name>
    <dbReference type="NCBI Taxonomy" id="450362"/>
    <lineage>
        <taxon>Bacteria</taxon>
        <taxon>Bacillati</taxon>
        <taxon>Bacillota</taxon>
        <taxon>Bacilli</taxon>
        <taxon>Bacillales</taxon>
        <taxon>Paenibacillaceae</taxon>
        <taxon>Paenibacillus</taxon>
    </lineage>
</organism>
<accession>A0A329LY73</accession>
<dbReference type="EMBL" id="QMFB01000037">
    <property type="protein sequence ID" value="RAV11463.1"/>
    <property type="molecule type" value="Genomic_DNA"/>
</dbReference>
<evidence type="ECO:0000259" key="1">
    <source>
        <dbReference type="Pfam" id="PF20546"/>
    </source>
</evidence>
<dbReference type="Proteomes" id="UP000250369">
    <property type="component" value="Unassembled WGS sequence"/>
</dbReference>
<keyword evidence="3" id="KW-1185">Reference proteome</keyword>
<dbReference type="AlphaFoldDB" id="A0A329LY73"/>
<sequence>MCRRGSCRGGSLTGYPLDKLYEEVAFIAYYFHWPHTEIMHLEHRERVRWCEEISGINRKLNKEPSNELKL</sequence>